<feature type="signal peptide" evidence="1">
    <location>
        <begin position="1"/>
        <end position="17"/>
    </location>
</feature>
<dbReference type="HOGENOM" id="CLU_3160182_0_0_1"/>
<keyword evidence="1" id="KW-0732">Signal</keyword>
<dbReference type="EMBL" id="CH445344">
    <property type="protein sequence ID" value="EAT80708.1"/>
    <property type="molecule type" value="Genomic_DNA"/>
</dbReference>
<proteinExistence type="predicted"/>
<dbReference type="InParanoid" id="Q0U9A0"/>
<feature type="chain" id="PRO_5004177633" evidence="1">
    <location>
        <begin position="18"/>
        <end position="48"/>
    </location>
</feature>
<reference evidence="3" key="1">
    <citation type="journal article" date="2007" name="Plant Cell">
        <title>Dothideomycete-plant interactions illuminated by genome sequencing and EST analysis of the wheat pathogen Stagonospora nodorum.</title>
        <authorList>
            <person name="Hane J.K."/>
            <person name="Lowe R.G."/>
            <person name="Solomon P.S."/>
            <person name="Tan K.C."/>
            <person name="Schoch C.L."/>
            <person name="Spatafora J.W."/>
            <person name="Crous P.W."/>
            <person name="Kodira C."/>
            <person name="Birren B.W."/>
            <person name="Galagan J.E."/>
            <person name="Torriani S.F."/>
            <person name="McDonald B.A."/>
            <person name="Oliver R.P."/>
        </authorList>
    </citation>
    <scope>NUCLEOTIDE SEQUENCE [LARGE SCALE GENOMIC DNA]</scope>
    <source>
        <strain evidence="3">SN15 / ATCC MYA-4574 / FGSC 10173</strain>
    </source>
</reference>
<organism evidence="2 3">
    <name type="scientific">Phaeosphaeria nodorum (strain SN15 / ATCC MYA-4574 / FGSC 10173)</name>
    <name type="common">Glume blotch fungus</name>
    <name type="synonym">Parastagonospora nodorum</name>
    <dbReference type="NCBI Taxonomy" id="321614"/>
    <lineage>
        <taxon>Eukaryota</taxon>
        <taxon>Fungi</taxon>
        <taxon>Dikarya</taxon>
        <taxon>Ascomycota</taxon>
        <taxon>Pezizomycotina</taxon>
        <taxon>Dothideomycetes</taxon>
        <taxon>Pleosporomycetidae</taxon>
        <taxon>Pleosporales</taxon>
        <taxon>Pleosporineae</taxon>
        <taxon>Phaeosphaeriaceae</taxon>
        <taxon>Parastagonospora</taxon>
    </lineage>
</organism>
<evidence type="ECO:0000313" key="3">
    <source>
        <dbReference type="Proteomes" id="UP000001055"/>
    </source>
</evidence>
<accession>Q0U9A0</accession>
<evidence type="ECO:0000313" key="2">
    <source>
        <dbReference type="EMBL" id="EAT80708.1"/>
    </source>
</evidence>
<protein>
    <submittedName>
        <fullName evidence="2">Uncharacterized protein</fullName>
    </submittedName>
</protein>
<dbReference type="Proteomes" id="UP000001055">
    <property type="component" value="Unassembled WGS sequence"/>
</dbReference>
<dbReference type="RefSeq" id="XP_001801904.1">
    <property type="nucleotide sequence ID" value="XM_001801852.1"/>
</dbReference>
<gene>
    <name evidence="2" type="ORF">SNOG_11664</name>
</gene>
<evidence type="ECO:0000256" key="1">
    <source>
        <dbReference type="SAM" id="SignalP"/>
    </source>
</evidence>
<dbReference type="GeneID" id="5978812"/>
<dbReference type="AlphaFoldDB" id="Q0U9A0"/>
<name>Q0U9A0_PHANO</name>
<sequence>MLFLDSTPALLSLLATAQQFSGQHEEARPKPYTPEDTIKIIFTLLSYV</sequence>
<dbReference type="KEGG" id="pno:SNOG_11664"/>